<dbReference type="Proteomes" id="UP001595823">
    <property type="component" value="Unassembled WGS sequence"/>
</dbReference>
<evidence type="ECO:0000256" key="3">
    <source>
        <dbReference type="ARBA" id="ARBA00022692"/>
    </source>
</evidence>
<organism evidence="8 9">
    <name type="scientific">Salininema proteolyticum</name>
    <dbReference type="NCBI Taxonomy" id="1607685"/>
    <lineage>
        <taxon>Bacteria</taxon>
        <taxon>Bacillati</taxon>
        <taxon>Actinomycetota</taxon>
        <taxon>Actinomycetes</taxon>
        <taxon>Glycomycetales</taxon>
        <taxon>Glycomycetaceae</taxon>
        <taxon>Salininema</taxon>
    </lineage>
</organism>
<evidence type="ECO:0000256" key="4">
    <source>
        <dbReference type="ARBA" id="ARBA00022989"/>
    </source>
</evidence>
<dbReference type="EMBL" id="JBHSDK010000007">
    <property type="protein sequence ID" value="MFC4334572.1"/>
    <property type="molecule type" value="Genomic_DNA"/>
</dbReference>
<reference evidence="9" key="1">
    <citation type="journal article" date="2019" name="Int. J. Syst. Evol. Microbiol.">
        <title>The Global Catalogue of Microorganisms (GCM) 10K type strain sequencing project: providing services to taxonomists for standard genome sequencing and annotation.</title>
        <authorList>
            <consortium name="The Broad Institute Genomics Platform"/>
            <consortium name="The Broad Institute Genome Sequencing Center for Infectious Disease"/>
            <person name="Wu L."/>
            <person name="Ma J."/>
        </authorList>
    </citation>
    <scope>NUCLEOTIDE SEQUENCE [LARGE SCALE GENOMIC DNA]</scope>
    <source>
        <strain evidence="9">IBRC-M 10908</strain>
    </source>
</reference>
<evidence type="ECO:0000256" key="2">
    <source>
        <dbReference type="ARBA" id="ARBA00022475"/>
    </source>
</evidence>
<feature type="transmembrane region" description="Helical" evidence="6">
    <location>
        <begin position="103"/>
        <end position="128"/>
    </location>
</feature>
<sequence>MTTDSTPRTPLWLLALFFAAFAVGTDDFVIAGLLPEIADDLAVSEAAAGQLVTVFSLTFAVTAPIAAIVTARWSRRAVMVSATAVFIAGNLLAAVAPTYTAPLLLRVMLACAGGVITPTAVATAATLAPTGRQGRYRILPQCAVL</sequence>
<keyword evidence="3 6" id="KW-0812">Transmembrane</keyword>
<dbReference type="InterPro" id="IPR011701">
    <property type="entry name" value="MFS"/>
</dbReference>
<dbReference type="SUPFAM" id="SSF103473">
    <property type="entry name" value="MFS general substrate transporter"/>
    <property type="match status" value="1"/>
</dbReference>
<evidence type="ECO:0000256" key="1">
    <source>
        <dbReference type="ARBA" id="ARBA00004651"/>
    </source>
</evidence>
<dbReference type="InterPro" id="IPR020846">
    <property type="entry name" value="MFS_dom"/>
</dbReference>
<keyword evidence="4 6" id="KW-1133">Transmembrane helix</keyword>
<gene>
    <name evidence="8" type="ORF">ACFPET_05110</name>
</gene>
<feature type="domain" description="Major facilitator superfamily (MFS) profile" evidence="7">
    <location>
        <begin position="12"/>
        <end position="145"/>
    </location>
</feature>
<dbReference type="InterPro" id="IPR036259">
    <property type="entry name" value="MFS_trans_sf"/>
</dbReference>
<feature type="transmembrane region" description="Helical" evidence="6">
    <location>
        <begin position="77"/>
        <end position="97"/>
    </location>
</feature>
<evidence type="ECO:0000256" key="5">
    <source>
        <dbReference type="ARBA" id="ARBA00023136"/>
    </source>
</evidence>
<dbReference type="PANTHER" id="PTHR43124:SF10">
    <property type="entry name" value="PURINE EFFLUX PUMP PBUE"/>
    <property type="match status" value="1"/>
</dbReference>
<dbReference type="RefSeq" id="WP_380618394.1">
    <property type="nucleotide sequence ID" value="NZ_JBHSDK010000007.1"/>
</dbReference>
<evidence type="ECO:0000313" key="9">
    <source>
        <dbReference type="Proteomes" id="UP001595823"/>
    </source>
</evidence>
<evidence type="ECO:0000313" key="8">
    <source>
        <dbReference type="EMBL" id="MFC4334572.1"/>
    </source>
</evidence>
<dbReference type="InterPro" id="IPR050189">
    <property type="entry name" value="MFS_Efflux_Transporters"/>
</dbReference>
<dbReference type="PROSITE" id="PS50850">
    <property type="entry name" value="MFS"/>
    <property type="match status" value="1"/>
</dbReference>
<accession>A0ABV8TV93</accession>
<proteinExistence type="predicted"/>
<evidence type="ECO:0000256" key="6">
    <source>
        <dbReference type="SAM" id="Phobius"/>
    </source>
</evidence>
<keyword evidence="5 6" id="KW-0472">Membrane</keyword>
<dbReference type="Gene3D" id="1.20.1250.20">
    <property type="entry name" value="MFS general substrate transporter like domains"/>
    <property type="match status" value="1"/>
</dbReference>
<keyword evidence="9" id="KW-1185">Reference proteome</keyword>
<feature type="transmembrane region" description="Helical" evidence="6">
    <location>
        <begin position="47"/>
        <end position="70"/>
    </location>
</feature>
<dbReference type="Pfam" id="PF07690">
    <property type="entry name" value="MFS_1"/>
    <property type="match status" value="1"/>
</dbReference>
<comment type="subcellular location">
    <subcellularLocation>
        <location evidence="1">Cell membrane</location>
        <topology evidence="1">Multi-pass membrane protein</topology>
    </subcellularLocation>
</comment>
<keyword evidence="2" id="KW-1003">Cell membrane</keyword>
<dbReference type="PANTHER" id="PTHR43124">
    <property type="entry name" value="PURINE EFFLUX PUMP PBUE"/>
    <property type="match status" value="1"/>
</dbReference>
<evidence type="ECO:0000259" key="7">
    <source>
        <dbReference type="PROSITE" id="PS50850"/>
    </source>
</evidence>
<protein>
    <submittedName>
        <fullName evidence="8">MFS transporter</fullName>
    </submittedName>
</protein>
<name>A0ABV8TV93_9ACTN</name>
<comment type="caution">
    <text evidence="8">The sequence shown here is derived from an EMBL/GenBank/DDBJ whole genome shotgun (WGS) entry which is preliminary data.</text>
</comment>